<sequence>MDLLDNLALGFSQALQWHNIMFCLLGVVLGTAVGVLPGIGPTATIALLLPITFGFDDPTSALIMLAGIYYGAQYGGSTTAILLNLPGESSAAVTAIDGHEMARSGRAGVALAVAALGSFVAGTVATVVLAVAAPPLAQAALSFGAAEYFSLVVLGLIGSIALASGSMLKALAMIVLGILLGTLGQDLYTGTPRFTFGVRELYQGLSFVALAVGVFGIAEILRNLHDPRTRTRMVSRVANLWPTRAELRRIVAPVIRATGLGSLLGVLPGGGHVLASYASYAVEKRVSRNPREFGHGAIEGVAGPESANNAAAQTSFIPLLTLGLPAHPVMALMVGAFIIQGITPGPDVMIEQPALVWGLIASMWVGNVLLVLLNLPLIGLWVRMLTVPYSVLFPIIVVFACIGTYSLGQNPYDVLAVAFFGLLGFVLIRAGCEPAPLLLGFVLGPLLEENLRRALLISRGDPSVFFTRPISGVLLGLALVALVVTVLPTIRRKRDVVFAEEE</sequence>
<keyword evidence="4" id="KW-1185">Reference proteome</keyword>
<comment type="caution">
    <text evidence="3">The sequence shown here is derived from an EMBL/GenBank/DDBJ whole genome shotgun (WGS) entry which is preliminary data.</text>
</comment>
<keyword evidence="1" id="KW-0812">Transmembrane</keyword>
<feature type="transmembrane region" description="Helical" evidence="1">
    <location>
        <begin position="21"/>
        <end position="49"/>
    </location>
</feature>
<gene>
    <name evidence="3" type="ORF">GCM10017772_10580</name>
</gene>
<feature type="transmembrane region" description="Helical" evidence="1">
    <location>
        <begin position="139"/>
        <end position="163"/>
    </location>
</feature>
<dbReference type="EMBL" id="BNAS01000001">
    <property type="protein sequence ID" value="GHH67968.1"/>
    <property type="molecule type" value="Genomic_DNA"/>
</dbReference>
<organism evidence="3 4">
    <name type="scientific">Promicromonospora soli</name>
    <dbReference type="NCBI Taxonomy" id="2035533"/>
    <lineage>
        <taxon>Bacteria</taxon>
        <taxon>Bacillati</taxon>
        <taxon>Actinomycetota</taxon>
        <taxon>Actinomycetes</taxon>
        <taxon>Micrococcales</taxon>
        <taxon>Promicromonosporaceae</taxon>
        <taxon>Promicromonospora</taxon>
    </lineage>
</organism>
<evidence type="ECO:0000256" key="1">
    <source>
        <dbReference type="SAM" id="Phobius"/>
    </source>
</evidence>
<feature type="transmembrane region" description="Helical" evidence="1">
    <location>
        <begin position="61"/>
        <end position="86"/>
    </location>
</feature>
<feature type="transmembrane region" description="Helical" evidence="1">
    <location>
        <begin position="201"/>
        <end position="221"/>
    </location>
</feature>
<name>A0A919FKM5_9MICO</name>
<evidence type="ECO:0000313" key="4">
    <source>
        <dbReference type="Proteomes" id="UP000627369"/>
    </source>
</evidence>
<evidence type="ECO:0000313" key="3">
    <source>
        <dbReference type="EMBL" id="GHH67968.1"/>
    </source>
</evidence>
<feature type="transmembrane region" description="Helical" evidence="1">
    <location>
        <begin position="387"/>
        <end position="408"/>
    </location>
</feature>
<feature type="domain" description="DUF112" evidence="2">
    <location>
        <begin position="20"/>
        <end position="439"/>
    </location>
</feature>
<protein>
    <recommendedName>
        <fullName evidence="2">DUF112 domain-containing protein</fullName>
    </recommendedName>
</protein>
<dbReference type="RefSeq" id="WP_189668151.1">
    <property type="nucleotide sequence ID" value="NZ_BNAS01000001.1"/>
</dbReference>
<keyword evidence="1" id="KW-0472">Membrane</keyword>
<proteinExistence type="predicted"/>
<reference evidence="3" key="2">
    <citation type="submission" date="2020-09" db="EMBL/GenBank/DDBJ databases">
        <authorList>
            <person name="Sun Q."/>
            <person name="Zhou Y."/>
        </authorList>
    </citation>
    <scope>NUCLEOTIDE SEQUENCE</scope>
    <source>
        <strain evidence="3">CGMCC 4.7398</strain>
    </source>
</reference>
<keyword evidence="1" id="KW-1133">Transmembrane helix</keyword>
<dbReference type="InterPro" id="IPR002823">
    <property type="entry name" value="DUF112_TM"/>
</dbReference>
<evidence type="ECO:0000259" key="2">
    <source>
        <dbReference type="Pfam" id="PF01970"/>
    </source>
</evidence>
<reference evidence="3" key="1">
    <citation type="journal article" date="2014" name="Int. J. Syst. Evol. Microbiol.">
        <title>Complete genome sequence of Corynebacterium casei LMG S-19264T (=DSM 44701T), isolated from a smear-ripened cheese.</title>
        <authorList>
            <consortium name="US DOE Joint Genome Institute (JGI-PGF)"/>
            <person name="Walter F."/>
            <person name="Albersmeier A."/>
            <person name="Kalinowski J."/>
            <person name="Ruckert C."/>
        </authorList>
    </citation>
    <scope>NUCLEOTIDE SEQUENCE</scope>
    <source>
        <strain evidence="3">CGMCC 4.7398</strain>
    </source>
</reference>
<feature type="transmembrane region" description="Helical" evidence="1">
    <location>
        <begin position="107"/>
        <end position="133"/>
    </location>
</feature>
<accession>A0A919FKM5</accession>
<dbReference type="PANTHER" id="PTHR35342:SF5">
    <property type="entry name" value="TRICARBOXYLIC TRANSPORT PROTEIN"/>
    <property type="match status" value="1"/>
</dbReference>
<dbReference type="AlphaFoldDB" id="A0A919FKM5"/>
<feature type="transmembrane region" description="Helical" evidence="1">
    <location>
        <begin position="170"/>
        <end position="189"/>
    </location>
</feature>
<feature type="transmembrane region" description="Helical" evidence="1">
    <location>
        <begin position="465"/>
        <end position="487"/>
    </location>
</feature>
<feature type="transmembrane region" description="Helical" evidence="1">
    <location>
        <begin position="354"/>
        <end position="375"/>
    </location>
</feature>
<dbReference type="Proteomes" id="UP000627369">
    <property type="component" value="Unassembled WGS sequence"/>
</dbReference>
<dbReference type="Pfam" id="PF01970">
    <property type="entry name" value="TctA"/>
    <property type="match status" value="1"/>
</dbReference>
<dbReference type="PANTHER" id="PTHR35342">
    <property type="entry name" value="TRICARBOXYLIC TRANSPORT PROTEIN"/>
    <property type="match status" value="1"/>
</dbReference>
<feature type="transmembrane region" description="Helical" evidence="1">
    <location>
        <begin position="316"/>
        <end position="342"/>
    </location>
</feature>